<dbReference type="GO" id="GO:0043015">
    <property type="term" value="F:gamma-tubulin binding"/>
    <property type="evidence" value="ECO:0007669"/>
    <property type="project" value="TreeGrafter"/>
</dbReference>
<comment type="similarity">
    <text evidence="1">Belongs to the BLOC1S2 family.</text>
</comment>
<evidence type="ECO:0000313" key="3">
    <source>
        <dbReference type="EMBL" id="KAK2560271.1"/>
    </source>
</evidence>
<feature type="region of interest" description="Disordered" evidence="2">
    <location>
        <begin position="148"/>
        <end position="178"/>
    </location>
</feature>
<comment type="caution">
    <text evidence="3">The sequence shown here is derived from an EMBL/GenBank/DDBJ whole genome shotgun (WGS) entry which is preliminary data.</text>
</comment>
<dbReference type="GO" id="GO:0000930">
    <property type="term" value="C:gamma-tubulin complex"/>
    <property type="evidence" value="ECO:0007669"/>
    <property type="project" value="TreeGrafter"/>
</dbReference>
<dbReference type="GO" id="GO:0031083">
    <property type="term" value="C:BLOC-1 complex"/>
    <property type="evidence" value="ECO:0007669"/>
    <property type="project" value="TreeGrafter"/>
</dbReference>
<sequence length="178" mass="20422">MAESRAYVLPDSKEDSARSEEGKESKRNALEEQDPVGTDRPNIAPREVMSLKECCRDAFGKMTQYLRGELAGSLEDYILLEKLNKLTVDKYAEMSDTAKTLITAMEELDKKYKGLEPYLEQIDKVEESVASLEQAAYRLDAYSKRLGKHHQQHPKIHNSSSEHPTLKMEAKFKKLERR</sequence>
<dbReference type="PANTHER" id="PTHR46479:SF1">
    <property type="entry name" value="BIOGENESIS OF LYSOSOME-RELATED ORGANELLES COMPLEX 1 SUBUNIT 2"/>
    <property type="match status" value="1"/>
</dbReference>
<keyword evidence="4" id="KW-1185">Reference proteome</keyword>
<reference evidence="3" key="2">
    <citation type="journal article" date="2023" name="Science">
        <title>Genomic signatures of disease resistance in endangered staghorn corals.</title>
        <authorList>
            <person name="Vollmer S.V."/>
            <person name="Selwyn J.D."/>
            <person name="Despard B.A."/>
            <person name="Roesel C.L."/>
        </authorList>
    </citation>
    <scope>NUCLEOTIDE SEQUENCE</scope>
    <source>
        <strain evidence="3">K2</strain>
    </source>
</reference>
<dbReference type="InterPro" id="IPR019269">
    <property type="entry name" value="BLOC1_su2"/>
</dbReference>
<dbReference type="Proteomes" id="UP001249851">
    <property type="component" value="Unassembled WGS sequence"/>
</dbReference>
<evidence type="ECO:0000256" key="2">
    <source>
        <dbReference type="SAM" id="MobiDB-lite"/>
    </source>
</evidence>
<dbReference type="Pfam" id="PF10046">
    <property type="entry name" value="BLOC1_2"/>
    <property type="match status" value="1"/>
</dbReference>
<feature type="compositionally biased region" description="Basic and acidic residues" evidence="2">
    <location>
        <begin position="11"/>
        <end position="30"/>
    </location>
</feature>
<dbReference type="AlphaFoldDB" id="A0AAD9QG12"/>
<accession>A0AAD9QG12</accession>
<dbReference type="GO" id="GO:0032418">
    <property type="term" value="P:lysosome localization"/>
    <property type="evidence" value="ECO:0007669"/>
    <property type="project" value="TreeGrafter"/>
</dbReference>
<organism evidence="3 4">
    <name type="scientific">Acropora cervicornis</name>
    <name type="common">Staghorn coral</name>
    <dbReference type="NCBI Taxonomy" id="6130"/>
    <lineage>
        <taxon>Eukaryota</taxon>
        <taxon>Metazoa</taxon>
        <taxon>Cnidaria</taxon>
        <taxon>Anthozoa</taxon>
        <taxon>Hexacorallia</taxon>
        <taxon>Scleractinia</taxon>
        <taxon>Astrocoeniina</taxon>
        <taxon>Acroporidae</taxon>
        <taxon>Acropora</taxon>
    </lineage>
</organism>
<dbReference type="EMBL" id="JARQWQ010000037">
    <property type="protein sequence ID" value="KAK2560271.1"/>
    <property type="molecule type" value="Genomic_DNA"/>
</dbReference>
<evidence type="ECO:0000313" key="4">
    <source>
        <dbReference type="Proteomes" id="UP001249851"/>
    </source>
</evidence>
<dbReference type="GO" id="GO:0099078">
    <property type="term" value="C:BORC complex"/>
    <property type="evidence" value="ECO:0007669"/>
    <property type="project" value="TreeGrafter"/>
</dbReference>
<gene>
    <name evidence="3" type="ORF">P5673_017262</name>
</gene>
<reference evidence="3" key="1">
    <citation type="journal article" date="2023" name="G3 (Bethesda)">
        <title>Whole genome assembly and annotation of the endangered Caribbean coral Acropora cervicornis.</title>
        <authorList>
            <person name="Selwyn J.D."/>
            <person name="Vollmer S.V."/>
        </authorList>
    </citation>
    <scope>NUCLEOTIDE SEQUENCE</scope>
    <source>
        <strain evidence="3">K2</strain>
    </source>
</reference>
<evidence type="ECO:0000256" key="1">
    <source>
        <dbReference type="ARBA" id="ARBA00008468"/>
    </source>
</evidence>
<dbReference type="GO" id="GO:0016197">
    <property type="term" value="P:endosomal transport"/>
    <property type="evidence" value="ECO:0007669"/>
    <property type="project" value="TreeGrafter"/>
</dbReference>
<proteinExistence type="inferred from homology"/>
<dbReference type="PANTHER" id="PTHR46479">
    <property type="entry name" value="BIOGENESIS OF LYSOSOME-RELATED ORGANELLES COMPLEX 1 SUBUNIT 2"/>
    <property type="match status" value="1"/>
</dbReference>
<name>A0AAD9QG12_ACRCE</name>
<feature type="compositionally biased region" description="Basic and acidic residues" evidence="2">
    <location>
        <begin position="164"/>
        <end position="178"/>
    </location>
</feature>
<protein>
    <submittedName>
        <fullName evidence="3">Biogenesis of lysosome-related organelles complex 1 subunit 2</fullName>
    </submittedName>
</protein>
<feature type="region of interest" description="Disordered" evidence="2">
    <location>
        <begin position="1"/>
        <end position="45"/>
    </location>
</feature>